<gene>
    <name evidence="1" type="ORF">H8D96_09310</name>
</gene>
<name>A0A8J6NRA0_9BACT</name>
<organism evidence="1 2">
    <name type="scientific">Candidatus Desulfatibia vada</name>
    <dbReference type="NCBI Taxonomy" id="2841696"/>
    <lineage>
        <taxon>Bacteria</taxon>
        <taxon>Pseudomonadati</taxon>
        <taxon>Thermodesulfobacteriota</taxon>
        <taxon>Desulfobacteria</taxon>
        <taxon>Desulfobacterales</taxon>
        <taxon>Desulfobacterales incertae sedis</taxon>
        <taxon>Candidatus Desulfatibia</taxon>
    </lineage>
</organism>
<dbReference type="Proteomes" id="UP000605201">
    <property type="component" value="Unassembled WGS sequence"/>
</dbReference>
<dbReference type="EMBL" id="JACNIG010000206">
    <property type="protein sequence ID" value="MBC8432106.1"/>
    <property type="molecule type" value="Genomic_DNA"/>
</dbReference>
<proteinExistence type="predicted"/>
<reference evidence="1 2" key="1">
    <citation type="submission" date="2020-08" db="EMBL/GenBank/DDBJ databases">
        <title>Bridging the membrane lipid divide: bacteria of the FCB group superphylum have the potential to synthesize archaeal ether lipids.</title>
        <authorList>
            <person name="Villanueva L."/>
            <person name="Von Meijenfeldt F.A.B."/>
            <person name="Westbye A.B."/>
            <person name="Yadav S."/>
            <person name="Hopmans E.C."/>
            <person name="Dutilh B.E."/>
            <person name="Sinninghe Damste J.S."/>
        </authorList>
    </citation>
    <scope>NUCLEOTIDE SEQUENCE [LARGE SCALE GENOMIC DNA]</scope>
    <source>
        <strain evidence="1">NIOZ-UU17</strain>
    </source>
</reference>
<evidence type="ECO:0000313" key="1">
    <source>
        <dbReference type="EMBL" id="MBC8432106.1"/>
    </source>
</evidence>
<evidence type="ECO:0000313" key="2">
    <source>
        <dbReference type="Proteomes" id="UP000605201"/>
    </source>
</evidence>
<sequence>MASINIIIDTENDTDFYTEVRTLLGVEAEDLPTATLQLDIMVGMAEREVCQIYVPNWQDVLNGDNPFAEKALRACVICKLCLNILEAPMVQNIFINEMRIVDIIMKSNIDIEKVKRDLTALMQSQLSIVGVVRTDAWPEKTIVGKTDSTTPYDYYVDTDGVIQEN</sequence>
<accession>A0A8J6NRA0</accession>
<dbReference type="AlphaFoldDB" id="A0A8J6NRA0"/>
<comment type="caution">
    <text evidence="1">The sequence shown here is derived from an EMBL/GenBank/DDBJ whole genome shotgun (WGS) entry which is preliminary data.</text>
</comment>
<protein>
    <submittedName>
        <fullName evidence="1">Uncharacterized protein</fullName>
    </submittedName>
</protein>